<evidence type="ECO:0000256" key="1">
    <source>
        <dbReference type="ARBA" id="ARBA00001946"/>
    </source>
</evidence>
<evidence type="ECO:0000313" key="7">
    <source>
        <dbReference type="EMBL" id="KAK0452737.1"/>
    </source>
</evidence>
<dbReference type="GO" id="GO:0046872">
    <property type="term" value="F:metal ion binding"/>
    <property type="evidence" value="ECO:0007669"/>
    <property type="project" value="UniProtKB-KW"/>
</dbReference>
<proteinExistence type="inferred from homology"/>
<keyword evidence="8" id="KW-1185">Reference proteome</keyword>
<dbReference type="Proteomes" id="UP001175211">
    <property type="component" value="Unassembled WGS sequence"/>
</dbReference>
<evidence type="ECO:0000256" key="3">
    <source>
        <dbReference type="ARBA" id="ARBA00022723"/>
    </source>
</evidence>
<organism evidence="7 8">
    <name type="scientific">Armillaria tabescens</name>
    <name type="common">Ringless honey mushroom</name>
    <name type="synonym">Agaricus tabescens</name>
    <dbReference type="NCBI Taxonomy" id="1929756"/>
    <lineage>
        <taxon>Eukaryota</taxon>
        <taxon>Fungi</taxon>
        <taxon>Dikarya</taxon>
        <taxon>Basidiomycota</taxon>
        <taxon>Agaricomycotina</taxon>
        <taxon>Agaricomycetes</taxon>
        <taxon>Agaricomycetidae</taxon>
        <taxon>Agaricales</taxon>
        <taxon>Marasmiineae</taxon>
        <taxon>Physalacriaceae</taxon>
        <taxon>Desarmillaria</taxon>
    </lineage>
</organism>
<comment type="similarity">
    <text evidence="2">Belongs to the DNA repair enzymes AP/ExoA family.</text>
</comment>
<dbReference type="GO" id="GO:0005634">
    <property type="term" value="C:nucleus"/>
    <property type="evidence" value="ECO:0007669"/>
    <property type="project" value="TreeGrafter"/>
</dbReference>
<sequence>MKEQKISIMTLQETHLSDTYTKEVLALHGKQLSIHFSSDEQNPTGKSGVAIVLNKDLVKTEDVVTTNLLPGRALLVQAPWHGGATFHWLAIYVPNRENENKEMWEDLTRIWDEQRLPNIDGMSGDFNFVEDAIDRLPVHEDTCVTIEAFKTFCACLGLKDGWRRTNPDRKDYTYTQMSGNFSRSRIDRIYVLENAFKNSVYVRMAHPKASHVGKGRWSMPLHLLNNKKMAKDMRSSASNRNDGENPQTVYARGKKEIITVLQHYAGCSIPIKKAKMESLRAELDMMLQDDTIPEDDRLLLAALIQQRIQQIQGEISNNRRTMGLVKARLEMETISKYWLRARNPRKP</sequence>
<dbReference type="InterPro" id="IPR005135">
    <property type="entry name" value="Endo/exonuclease/phosphatase"/>
</dbReference>
<dbReference type="InterPro" id="IPR036691">
    <property type="entry name" value="Endo/exonu/phosph_ase_sf"/>
</dbReference>
<evidence type="ECO:0000256" key="5">
    <source>
        <dbReference type="ARBA" id="ARBA00022842"/>
    </source>
</evidence>
<dbReference type="EMBL" id="JAUEPS010000030">
    <property type="protein sequence ID" value="KAK0452737.1"/>
    <property type="molecule type" value="Genomic_DNA"/>
</dbReference>
<dbReference type="SUPFAM" id="SSF56219">
    <property type="entry name" value="DNase I-like"/>
    <property type="match status" value="1"/>
</dbReference>
<reference evidence="7" key="1">
    <citation type="submission" date="2023-06" db="EMBL/GenBank/DDBJ databases">
        <authorList>
            <consortium name="Lawrence Berkeley National Laboratory"/>
            <person name="Ahrendt S."/>
            <person name="Sahu N."/>
            <person name="Indic B."/>
            <person name="Wong-Bajracharya J."/>
            <person name="Merenyi Z."/>
            <person name="Ke H.-M."/>
            <person name="Monk M."/>
            <person name="Kocsube S."/>
            <person name="Drula E."/>
            <person name="Lipzen A."/>
            <person name="Balint B."/>
            <person name="Henrissat B."/>
            <person name="Andreopoulos B."/>
            <person name="Martin F.M."/>
            <person name="Harder C.B."/>
            <person name="Rigling D."/>
            <person name="Ford K.L."/>
            <person name="Foster G.D."/>
            <person name="Pangilinan J."/>
            <person name="Papanicolaou A."/>
            <person name="Barry K."/>
            <person name="LaButti K."/>
            <person name="Viragh M."/>
            <person name="Koriabine M."/>
            <person name="Yan M."/>
            <person name="Riley R."/>
            <person name="Champramary S."/>
            <person name="Plett K.L."/>
            <person name="Tsai I.J."/>
            <person name="Slot J."/>
            <person name="Sipos G."/>
            <person name="Plett J."/>
            <person name="Nagy L.G."/>
            <person name="Grigoriev I.V."/>
        </authorList>
    </citation>
    <scope>NUCLEOTIDE SEQUENCE</scope>
    <source>
        <strain evidence="7">CCBAS 213</strain>
    </source>
</reference>
<feature type="domain" description="Endonuclease/exonuclease/phosphatase" evidence="6">
    <location>
        <begin position="7"/>
        <end position="191"/>
    </location>
</feature>
<evidence type="ECO:0000259" key="6">
    <source>
        <dbReference type="Pfam" id="PF03372"/>
    </source>
</evidence>
<dbReference type="GO" id="GO:0008081">
    <property type="term" value="F:phosphoric diester hydrolase activity"/>
    <property type="evidence" value="ECO:0007669"/>
    <property type="project" value="TreeGrafter"/>
</dbReference>
<protein>
    <submittedName>
        <fullName evidence="7">Endonuclease/exonuclease/phosphatase</fullName>
    </submittedName>
</protein>
<dbReference type="Pfam" id="PF03372">
    <property type="entry name" value="Exo_endo_phos"/>
    <property type="match status" value="1"/>
</dbReference>
<dbReference type="PANTHER" id="PTHR22748:SF6">
    <property type="entry name" value="DNA-(APURINIC OR APYRIMIDINIC SITE) ENDONUCLEASE"/>
    <property type="match status" value="1"/>
</dbReference>
<evidence type="ECO:0000256" key="2">
    <source>
        <dbReference type="ARBA" id="ARBA00007092"/>
    </source>
</evidence>
<keyword evidence="4" id="KW-0378">Hydrolase</keyword>
<evidence type="ECO:0000313" key="8">
    <source>
        <dbReference type="Proteomes" id="UP001175211"/>
    </source>
</evidence>
<accession>A0AA39K191</accession>
<comment type="caution">
    <text evidence="7">The sequence shown here is derived from an EMBL/GenBank/DDBJ whole genome shotgun (WGS) entry which is preliminary data.</text>
</comment>
<keyword evidence="7" id="KW-0255">Endonuclease</keyword>
<keyword evidence="5" id="KW-0460">Magnesium</keyword>
<evidence type="ECO:0000256" key="4">
    <source>
        <dbReference type="ARBA" id="ARBA00022801"/>
    </source>
</evidence>
<dbReference type="Gene3D" id="3.60.10.10">
    <property type="entry name" value="Endonuclease/exonuclease/phosphatase"/>
    <property type="match status" value="1"/>
</dbReference>
<dbReference type="InterPro" id="IPR004808">
    <property type="entry name" value="AP_endonuc_1"/>
</dbReference>
<keyword evidence="7" id="KW-0540">Nuclease</keyword>
<dbReference type="RefSeq" id="XP_060328073.1">
    <property type="nucleotide sequence ID" value="XM_060479491.1"/>
</dbReference>
<dbReference type="GeneID" id="85363039"/>
<dbReference type="AlphaFoldDB" id="A0AA39K191"/>
<dbReference type="GO" id="GO:0008311">
    <property type="term" value="F:double-stranded DNA 3'-5' DNA exonuclease activity"/>
    <property type="evidence" value="ECO:0007669"/>
    <property type="project" value="TreeGrafter"/>
</dbReference>
<gene>
    <name evidence="7" type="ORF">EV420DRAFT_1700739</name>
</gene>
<comment type="cofactor">
    <cofactor evidence="1">
        <name>Mg(2+)</name>
        <dbReference type="ChEBI" id="CHEBI:18420"/>
    </cofactor>
</comment>
<keyword evidence="3" id="KW-0479">Metal-binding</keyword>
<dbReference type="GO" id="GO:0006284">
    <property type="term" value="P:base-excision repair"/>
    <property type="evidence" value="ECO:0007669"/>
    <property type="project" value="TreeGrafter"/>
</dbReference>
<dbReference type="GO" id="GO:0003906">
    <property type="term" value="F:DNA-(apurinic or apyrimidinic site) endonuclease activity"/>
    <property type="evidence" value="ECO:0007669"/>
    <property type="project" value="TreeGrafter"/>
</dbReference>
<dbReference type="PANTHER" id="PTHR22748">
    <property type="entry name" value="AP ENDONUCLEASE"/>
    <property type="match status" value="1"/>
</dbReference>
<name>A0AA39K191_ARMTA</name>